<keyword evidence="2" id="KW-1185">Reference proteome</keyword>
<evidence type="ECO:0000313" key="1">
    <source>
        <dbReference type="EMBL" id="MDQ1031401.1"/>
    </source>
</evidence>
<dbReference type="Proteomes" id="UP001230328">
    <property type="component" value="Unassembled WGS sequence"/>
</dbReference>
<sequence length="102" mass="11009">MSELTVPDELFDADFVASDEHRLADRFDWIIQDGQIVHAPVVGWTWACPKCGESGNLPEEPVALFDSASPHGEQHAAGPFDTLVTLLVSVVREFPGSAPGAH</sequence>
<gene>
    <name evidence="1" type="ORF">QF035_008983</name>
</gene>
<name>A0ABU0T6I7_9ACTN</name>
<proteinExistence type="predicted"/>
<evidence type="ECO:0000313" key="2">
    <source>
        <dbReference type="Proteomes" id="UP001230328"/>
    </source>
</evidence>
<dbReference type="RefSeq" id="WP_307527508.1">
    <property type="nucleotide sequence ID" value="NZ_JAUSZI010000002.1"/>
</dbReference>
<accession>A0ABU0T6I7</accession>
<organism evidence="1 2">
    <name type="scientific">Streptomyces umbrinus</name>
    <dbReference type="NCBI Taxonomy" id="67370"/>
    <lineage>
        <taxon>Bacteria</taxon>
        <taxon>Bacillati</taxon>
        <taxon>Actinomycetota</taxon>
        <taxon>Actinomycetes</taxon>
        <taxon>Kitasatosporales</taxon>
        <taxon>Streptomycetaceae</taxon>
        <taxon>Streptomyces</taxon>
        <taxon>Streptomyces phaeochromogenes group</taxon>
    </lineage>
</organism>
<reference evidence="1 2" key="1">
    <citation type="submission" date="2023-07" db="EMBL/GenBank/DDBJ databases">
        <title>Comparative genomics of wheat-associated soil bacteria to identify genetic determinants of phenazine resistance.</title>
        <authorList>
            <person name="Mouncey N."/>
        </authorList>
    </citation>
    <scope>NUCLEOTIDE SEQUENCE [LARGE SCALE GENOMIC DNA]</scope>
    <source>
        <strain evidence="1 2">V2I4</strain>
    </source>
</reference>
<dbReference type="EMBL" id="JAUSZI010000002">
    <property type="protein sequence ID" value="MDQ1031401.1"/>
    <property type="molecule type" value="Genomic_DNA"/>
</dbReference>
<comment type="caution">
    <text evidence="1">The sequence shown here is derived from an EMBL/GenBank/DDBJ whole genome shotgun (WGS) entry which is preliminary data.</text>
</comment>
<protein>
    <submittedName>
        <fullName evidence="1">Uncharacterized protein</fullName>
    </submittedName>
</protein>